<evidence type="ECO:0000313" key="4">
    <source>
        <dbReference type="Proteomes" id="UP000541535"/>
    </source>
</evidence>
<dbReference type="Gene3D" id="2.160.20.120">
    <property type="match status" value="1"/>
</dbReference>
<proteinExistence type="predicted"/>
<comment type="caution">
    <text evidence="3">The sequence shown here is derived from an EMBL/GenBank/DDBJ whole genome shotgun (WGS) entry which is preliminary data.</text>
</comment>
<feature type="signal peptide" evidence="1">
    <location>
        <begin position="1"/>
        <end position="32"/>
    </location>
</feature>
<gene>
    <name evidence="3" type="ORF">FHS03_001554</name>
</gene>
<keyword evidence="1" id="KW-0732">Signal</keyword>
<sequence length="260" mass="26329">MVELKNIPVAARGIVLAAGLLAAAAPLSQAVAGPGSWFRGERVQGNGKIVKQSREPGHFSGVGLGMSGNVEIRVGNSESVTIETDENILPLIDTVVENGTLKIRPVKKDASFDTRNLRIVVQARALEKVSVGGSGNVEVNGMRGERLQFDVGGSGTINARGLEGASVAVSLGGSGSLKASGTAENVNVSIGGSGKVALGQLQARNVVVSIGGSGEATVWAKESLNTSVAGSGDVSYYGDPRVNKNVTGSGSVRRAGGAPQ</sequence>
<feature type="chain" id="PRO_5031388714" description="Putative auto-transporter adhesin head GIN domain-containing protein" evidence="1">
    <location>
        <begin position="33"/>
        <end position="260"/>
    </location>
</feature>
<evidence type="ECO:0000256" key="1">
    <source>
        <dbReference type="SAM" id="SignalP"/>
    </source>
</evidence>
<dbReference type="PANTHER" id="PTHR39200:SF1">
    <property type="entry name" value="AUTO-TRANSPORTER ADHESIN HEAD GIN DOMAIN-CONTAINING PROTEIN-RELATED"/>
    <property type="match status" value="1"/>
</dbReference>
<reference evidence="3 4" key="1">
    <citation type="submission" date="2020-08" db="EMBL/GenBank/DDBJ databases">
        <title>Genomic Encyclopedia of Type Strains, Phase III (KMG-III): the genomes of soil and plant-associated and newly described type strains.</title>
        <authorList>
            <person name="Whitman W."/>
        </authorList>
    </citation>
    <scope>NUCLEOTIDE SEQUENCE [LARGE SCALE GENOMIC DNA]</scope>
    <source>
        <strain evidence="3 4">CECT 8897</strain>
    </source>
</reference>
<accession>A0A7W5FTT2</accession>
<name>A0A7W5FTT2_9BURK</name>
<dbReference type="Proteomes" id="UP000541535">
    <property type="component" value="Unassembled WGS sequence"/>
</dbReference>
<dbReference type="InterPro" id="IPR021255">
    <property type="entry name" value="DUF2807"/>
</dbReference>
<protein>
    <recommendedName>
        <fullName evidence="2">Putative auto-transporter adhesin head GIN domain-containing protein</fullName>
    </recommendedName>
</protein>
<evidence type="ECO:0000313" key="3">
    <source>
        <dbReference type="EMBL" id="MBB3118523.1"/>
    </source>
</evidence>
<dbReference type="Pfam" id="PF10988">
    <property type="entry name" value="DUF2807"/>
    <property type="match status" value="1"/>
</dbReference>
<organism evidence="3 4">
    <name type="scientific">Pseudoduganella violacea</name>
    <dbReference type="NCBI Taxonomy" id="1715466"/>
    <lineage>
        <taxon>Bacteria</taxon>
        <taxon>Pseudomonadati</taxon>
        <taxon>Pseudomonadota</taxon>
        <taxon>Betaproteobacteria</taxon>
        <taxon>Burkholderiales</taxon>
        <taxon>Oxalobacteraceae</taxon>
        <taxon>Telluria group</taxon>
        <taxon>Pseudoduganella</taxon>
    </lineage>
</organism>
<evidence type="ECO:0000259" key="2">
    <source>
        <dbReference type="Pfam" id="PF10988"/>
    </source>
</evidence>
<keyword evidence="4" id="KW-1185">Reference proteome</keyword>
<feature type="domain" description="Putative auto-transporter adhesin head GIN" evidence="2">
    <location>
        <begin position="58"/>
        <end position="240"/>
    </location>
</feature>
<dbReference type="EMBL" id="JACHXD010000003">
    <property type="protein sequence ID" value="MBB3118523.1"/>
    <property type="molecule type" value="Genomic_DNA"/>
</dbReference>
<dbReference type="PANTHER" id="PTHR39200">
    <property type="entry name" value="HYPOTHETICAL EXPORTED PROTEIN"/>
    <property type="match status" value="1"/>
</dbReference>
<dbReference type="AlphaFoldDB" id="A0A7W5FTT2"/>
<dbReference type="RefSeq" id="WP_183440426.1">
    <property type="nucleotide sequence ID" value="NZ_JACHXD010000003.1"/>
</dbReference>